<dbReference type="Pfam" id="PF02597">
    <property type="entry name" value="ThiS"/>
    <property type="match status" value="1"/>
</dbReference>
<dbReference type="InterPro" id="IPR003749">
    <property type="entry name" value="ThiS/MoaD-like"/>
</dbReference>
<dbReference type="PANTHER" id="PTHR34472:SF1">
    <property type="entry name" value="SULFUR CARRIER PROTEIN THIS"/>
    <property type="match status" value="1"/>
</dbReference>
<dbReference type="InterPro" id="IPR016155">
    <property type="entry name" value="Mopterin_synth/thiamin_S_b"/>
</dbReference>
<evidence type="ECO:0000313" key="2">
    <source>
        <dbReference type="Proteomes" id="UP000707138"/>
    </source>
</evidence>
<dbReference type="CDD" id="cd00565">
    <property type="entry name" value="Ubl_ThiS"/>
    <property type="match status" value="1"/>
</dbReference>
<evidence type="ECO:0000313" key="1">
    <source>
        <dbReference type="EMBL" id="MBM6912739.1"/>
    </source>
</evidence>
<dbReference type="SUPFAM" id="SSF54285">
    <property type="entry name" value="MoaD/ThiS"/>
    <property type="match status" value="1"/>
</dbReference>
<dbReference type="RefSeq" id="WP_028255145.1">
    <property type="nucleotide sequence ID" value="NZ_JACJLA010000008.1"/>
</dbReference>
<protein>
    <submittedName>
        <fullName evidence="1">Sulfur carrier protein ThiS</fullName>
    </submittedName>
</protein>
<keyword evidence="2" id="KW-1185">Reference proteome</keyword>
<dbReference type="InterPro" id="IPR012675">
    <property type="entry name" value="Beta-grasp_dom_sf"/>
</dbReference>
<name>A0ABS2GHU0_9FIRM</name>
<gene>
    <name evidence="1" type="primary">thiS</name>
    <name evidence="1" type="ORF">H6A01_05305</name>
</gene>
<dbReference type="Gene3D" id="3.10.20.30">
    <property type="match status" value="1"/>
</dbReference>
<organism evidence="1 2">
    <name type="scientific">Veillonella magna</name>
    <dbReference type="NCBI Taxonomy" id="464322"/>
    <lineage>
        <taxon>Bacteria</taxon>
        <taxon>Bacillati</taxon>
        <taxon>Bacillota</taxon>
        <taxon>Negativicutes</taxon>
        <taxon>Veillonellales</taxon>
        <taxon>Veillonellaceae</taxon>
        <taxon>Veillonella</taxon>
    </lineage>
</organism>
<dbReference type="NCBIfam" id="TIGR01683">
    <property type="entry name" value="thiS"/>
    <property type="match status" value="1"/>
</dbReference>
<dbReference type="EMBL" id="JACJLA010000008">
    <property type="protein sequence ID" value="MBM6912739.1"/>
    <property type="molecule type" value="Genomic_DNA"/>
</dbReference>
<sequence>MVRLLVNGNSVEIAEPISLAHWLESKGYGIKTVAVELDGTIVGPEAYEAIILSDGMQIEVVSFVGGG</sequence>
<comment type="caution">
    <text evidence="1">The sequence shown here is derived from an EMBL/GenBank/DDBJ whole genome shotgun (WGS) entry which is preliminary data.</text>
</comment>
<dbReference type="InterPro" id="IPR010035">
    <property type="entry name" value="Thi_S"/>
</dbReference>
<accession>A0ABS2GHU0</accession>
<reference evidence="1 2" key="1">
    <citation type="journal article" date="2021" name="Sci. Rep.">
        <title>The distribution of antibiotic resistance genes in chicken gut microbiota commensals.</title>
        <authorList>
            <person name="Juricova H."/>
            <person name="Matiasovicova J."/>
            <person name="Kubasova T."/>
            <person name="Cejkova D."/>
            <person name="Rychlik I."/>
        </authorList>
    </citation>
    <scope>NUCLEOTIDE SEQUENCE [LARGE SCALE GENOMIC DNA]</scope>
    <source>
        <strain evidence="1 2">An537</strain>
    </source>
</reference>
<proteinExistence type="predicted"/>
<dbReference type="PANTHER" id="PTHR34472">
    <property type="entry name" value="SULFUR CARRIER PROTEIN THIS"/>
    <property type="match status" value="1"/>
</dbReference>
<dbReference type="Proteomes" id="UP000707138">
    <property type="component" value="Unassembled WGS sequence"/>
</dbReference>